<proteinExistence type="predicted"/>
<evidence type="ECO:0000313" key="3">
    <source>
        <dbReference type="Proteomes" id="UP000474175"/>
    </source>
</evidence>
<accession>A0A6L9L3G4</accession>
<keyword evidence="1" id="KW-1133">Transmembrane helix</keyword>
<dbReference type="Proteomes" id="UP000474175">
    <property type="component" value="Unassembled WGS sequence"/>
</dbReference>
<keyword evidence="3" id="KW-1185">Reference proteome</keyword>
<evidence type="ECO:0000256" key="1">
    <source>
        <dbReference type="SAM" id="Phobius"/>
    </source>
</evidence>
<reference evidence="2 3" key="1">
    <citation type="submission" date="2020-02" db="EMBL/GenBank/DDBJ databases">
        <title>Draft genome sequence of two Spirosoma agri KCTC 52727 and Spirosoma terrae KCTC 52035.</title>
        <authorList>
            <person name="Rojas J."/>
            <person name="Ambika Manirajan B."/>
            <person name="Suarez C."/>
            <person name="Ratering S."/>
            <person name="Schnell S."/>
        </authorList>
    </citation>
    <scope>NUCLEOTIDE SEQUENCE [LARGE SCALE GENOMIC DNA]</scope>
    <source>
        <strain evidence="2 3">KCTC 52035</strain>
    </source>
</reference>
<dbReference type="RefSeq" id="WP_163946602.1">
    <property type="nucleotide sequence ID" value="NZ_JAAFZH010000003.1"/>
</dbReference>
<feature type="transmembrane region" description="Helical" evidence="1">
    <location>
        <begin position="64"/>
        <end position="89"/>
    </location>
</feature>
<dbReference type="EMBL" id="JAAFZH010000003">
    <property type="protein sequence ID" value="NDU95165.1"/>
    <property type="molecule type" value="Genomic_DNA"/>
</dbReference>
<sequence>MARPLELTPGCWCFRDNTIDPDMATTFILIGLFIASIGVMIWRFEWVGLLSNVDQARITNKKGLAGWAGKCLLVLAIFAGSTGGISWFIPTERGQLIACITFILLSQFLMVIYLSGLQRYTK</sequence>
<keyword evidence="1" id="KW-0812">Transmembrane</keyword>
<feature type="transmembrane region" description="Helical" evidence="1">
    <location>
        <begin position="95"/>
        <end position="114"/>
    </location>
</feature>
<dbReference type="AlphaFoldDB" id="A0A6L9L3G4"/>
<protein>
    <recommendedName>
        <fullName evidence="4">DUF3784 domain-containing protein</fullName>
    </recommendedName>
</protein>
<evidence type="ECO:0008006" key="4">
    <source>
        <dbReference type="Google" id="ProtNLM"/>
    </source>
</evidence>
<organism evidence="2 3">
    <name type="scientific">Spirosoma terrae</name>
    <dbReference type="NCBI Taxonomy" id="1968276"/>
    <lineage>
        <taxon>Bacteria</taxon>
        <taxon>Pseudomonadati</taxon>
        <taxon>Bacteroidota</taxon>
        <taxon>Cytophagia</taxon>
        <taxon>Cytophagales</taxon>
        <taxon>Cytophagaceae</taxon>
        <taxon>Spirosoma</taxon>
    </lineage>
</organism>
<comment type="caution">
    <text evidence="2">The sequence shown here is derived from an EMBL/GenBank/DDBJ whole genome shotgun (WGS) entry which is preliminary data.</text>
</comment>
<gene>
    <name evidence="2" type="ORF">GK108_09795</name>
</gene>
<keyword evidence="1" id="KW-0472">Membrane</keyword>
<feature type="transmembrane region" description="Helical" evidence="1">
    <location>
        <begin position="24"/>
        <end position="44"/>
    </location>
</feature>
<name>A0A6L9L3G4_9BACT</name>
<evidence type="ECO:0000313" key="2">
    <source>
        <dbReference type="EMBL" id="NDU95165.1"/>
    </source>
</evidence>